<evidence type="ECO:0000313" key="5">
    <source>
        <dbReference type="Proteomes" id="UP000034455"/>
    </source>
</evidence>
<dbReference type="PROSITE" id="PS51186">
    <property type="entry name" value="GNAT"/>
    <property type="match status" value="1"/>
</dbReference>
<reference evidence="4 5" key="1">
    <citation type="submission" date="2015-03" db="EMBL/GenBank/DDBJ databases">
        <title>Genome Assembly of Staphylococcus cohnii subsp. cohnii strain G22B2.</title>
        <authorList>
            <person name="Nair G."/>
            <person name="Kaur G."/>
            <person name="Khatri I."/>
            <person name="Singh N.K."/>
            <person name="Sathyabama S."/>
            <person name="Maurya S.K."/>
            <person name="Subramanian S."/>
            <person name="Agrewala J.N."/>
            <person name="Mayilraj S."/>
        </authorList>
    </citation>
    <scope>NUCLEOTIDE SEQUENCE [LARGE SCALE GENOMIC DNA]</scope>
    <source>
        <strain evidence="4 5">G22B2</strain>
    </source>
</reference>
<accession>A0A0M2NV21</accession>
<evidence type="ECO:0000256" key="1">
    <source>
        <dbReference type="ARBA" id="ARBA00022679"/>
    </source>
</evidence>
<evidence type="ECO:0000256" key="2">
    <source>
        <dbReference type="ARBA" id="ARBA00023315"/>
    </source>
</evidence>
<proteinExistence type="predicted"/>
<keyword evidence="1 4" id="KW-0808">Transferase</keyword>
<organism evidence="4 5">
    <name type="scientific">Staphylococcus cohnii subsp. cohnii</name>
    <dbReference type="NCBI Taxonomy" id="74704"/>
    <lineage>
        <taxon>Bacteria</taxon>
        <taxon>Bacillati</taxon>
        <taxon>Bacillota</taxon>
        <taxon>Bacilli</taxon>
        <taxon>Bacillales</taxon>
        <taxon>Staphylococcaceae</taxon>
        <taxon>Staphylococcus</taxon>
        <taxon>Staphylococcus cohnii species complex</taxon>
    </lineage>
</organism>
<dbReference type="GO" id="GO:0016747">
    <property type="term" value="F:acyltransferase activity, transferring groups other than amino-acyl groups"/>
    <property type="evidence" value="ECO:0007669"/>
    <property type="project" value="InterPro"/>
</dbReference>
<evidence type="ECO:0000313" key="4">
    <source>
        <dbReference type="EMBL" id="KKI63852.1"/>
    </source>
</evidence>
<name>A0A0M2NV21_STACC</name>
<dbReference type="InterPro" id="IPR016181">
    <property type="entry name" value="Acyl_CoA_acyltransferase"/>
</dbReference>
<dbReference type="InterPro" id="IPR000182">
    <property type="entry name" value="GNAT_dom"/>
</dbReference>
<feature type="domain" description="N-acetyltransferase" evidence="3">
    <location>
        <begin position="1"/>
        <end position="149"/>
    </location>
</feature>
<dbReference type="CDD" id="cd04301">
    <property type="entry name" value="NAT_SF"/>
    <property type="match status" value="1"/>
</dbReference>
<sequence>MIEKLKSVDEAPIELLLLADPSKNLILNYLKNGECFVYKENNETLGCYVLQKINQDKIELVNIAVLESKQKTGIGKKLLANAFEYAKKNGYKNIKVGTGNSSIGQIVFYQKMGFRMCNIDIGFYDRNYNEKIYENGILCRDMIRFIKEL</sequence>
<comment type="caution">
    <text evidence="4">The sequence shown here is derived from an EMBL/GenBank/DDBJ whole genome shotgun (WGS) entry which is preliminary data.</text>
</comment>
<dbReference type="Gene3D" id="3.40.630.30">
    <property type="match status" value="1"/>
</dbReference>
<protein>
    <submittedName>
        <fullName evidence="4">Acetyltransferase, GNAT family</fullName>
    </submittedName>
</protein>
<dbReference type="SUPFAM" id="SSF55729">
    <property type="entry name" value="Acyl-CoA N-acyltransferases (Nat)"/>
    <property type="match status" value="1"/>
</dbReference>
<dbReference type="Pfam" id="PF00583">
    <property type="entry name" value="Acetyltransf_1"/>
    <property type="match status" value="1"/>
</dbReference>
<dbReference type="RefSeq" id="WP_019469859.1">
    <property type="nucleotide sequence ID" value="NZ_BKAS01000002.1"/>
</dbReference>
<dbReference type="GeneID" id="58098663"/>
<dbReference type="PATRIC" id="fig|74704.6.peg.352"/>
<dbReference type="AlphaFoldDB" id="A0A0M2NV21"/>
<dbReference type="PANTHER" id="PTHR43800:SF1">
    <property type="entry name" value="PEPTIDYL-LYSINE N-ACETYLTRANSFERASE YJAB"/>
    <property type="match status" value="1"/>
</dbReference>
<gene>
    <name evidence="4" type="ORF">UF66_0341</name>
</gene>
<dbReference type="EMBL" id="LAKJ01000012">
    <property type="protein sequence ID" value="KKI63852.1"/>
    <property type="molecule type" value="Genomic_DNA"/>
</dbReference>
<dbReference type="Proteomes" id="UP000034455">
    <property type="component" value="Unassembled WGS sequence"/>
</dbReference>
<keyword evidence="2" id="KW-0012">Acyltransferase</keyword>
<evidence type="ECO:0000259" key="3">
    <source>
        <dbReference type="PROSITE" id="PS51186"/>
    </source>
</evidence>
<dbReference type="PANTHER" id="PTHR43800">
    <property type="entry name" value="PEPTIDYL-LYSINE N-ACETYLTRANSFERASE YJAB"/>
    <property type="match status" value="1"/>
</dbReference>